<name>A0AAV4VQS2_CAEEX</name>
<keyword evidence="3" id="KW-1185">Reference proteome</keyword>
<reference evidence="2 3" key="1">
    <citation type="submission" date="2021-06" db="EMBL/GenBank/DDBJ databases">
        <title>Caerostris extrusa draft genome.</title>
        <authorList>
            <person name="Kono N."/>
            <person name="Arakawa K."/>
        </authorList>
    </citation>
    <scope>NUCLEOTIDE SEQUENCE [LARGE SCALE GENOMIC DNA]</scope>
</reference>
<evidence type="ECO:0000256" key="1">
    <source>
        <dbReference type="SAM" id="MobiDB-lite"/>
    </source>
</evidence>
<dbReference type="Proteomes" id="UP001054945">
    <property type="component" value="Unassembled WGS sequence"/>
</dbReference>
<proteinExistence type="predicted"/>
<comment type="caution">
    <text evidence="2">The sequence shown here is derived from an EMBL/GenBank/DDBJ whole genome shotgun (WGS) entry which is preliminary data.</text>
</comment>
<sequence>MGEGDSNLMIPNDSKGERREEDGGICLFHLVFDARCTQRLLQWRKHVQNVNPFFPLSFPGERMGYESARKKGVLVQEGCQAVATRPRFNCMEEGLLLRKLM</sequence>
<evidence type="ECO:0000313" key="3">
    <source>
        <dbReference type="Proteomes" id="UP001054945"/>
    </source>
</evidence>
<organism evidence="2 3">
    <name type="scientific">Caerostris extrusa</name>
    <name type="common">Bark spider</name>
    <name type="synonym">Caerostris bankana</name>
    <dbReference type="NCBI Taxonomy" id="172846"/>
    <lineage>
        <taxon>Eukaryota</taxon>
        <taxon>Metazoa</taxon>
        <taxon>Ecdysozoa</taxon>
        <taxon>Arthropoda</taxon>
        <taxon>Chelicerata</taxon>
        <taxon>Arachnida</taxon>
        <taxon>Araneae</taxon>
        <taxon>Araneomorphae</taxon>
        <taxon>Entelegynae</taxon>
        <taxon>Araneoidea</taxon>
        <taxon>Araneidae</taxon>
        <taxon>Caerostris</taxon>
    </lineage>
</organism>
<feature type="region of interest" description="Disordered" evidence="1">
    <location>
        <begin position="1"/>
        <end position="20"/>
    </location>
</feature>
<accession>A0AAV4VQS2</accession>
<protein>
    <submittedName>
        <fullName evidence="2">Uncharacterized protein</fullName>
    </submittedName>
</protein>
<dbReference type="EMBL" id="BPLR01014903">
    <property type="protein sequence ID" value="GIY72151.1"/>
    <property type="molecule type" value="Genomic_DNA"/>
</dbReference>
<gene>
    <name evidence="2" type="ORF">CEXT_455391</name>
</gene>
<dbReference type="AlphaFoldDB" id="A0AAV4VQS2"/>
<evidence type="ECO:0000313" key="2">
    <source>
        <dbReference type="EMBL" id="GIY72151.1"/>
    </source>
</evidence>